<dbReference type="InterPro" id="IPR033900">
    <property type="entry name" value="Gram_neg_porin_domain"/>
</dbReference>
<accession>A0ABX0G838</accession>
<dbReference type="Proteomes" id="UP001515660">
    <property type="component" value="Unassembled WGS sequence"/>
</dbReference>
<gene>
    <name evidence="3" type="ORF">G8O29_11960</name>
</gene>
<organism evidence="3 4">
    <name type="scientific">Rhodobacter calidifons</name>
    <dbReference type="NCBI Taxonomy" id="2715277"/>
    <lineage>
        <taxon>Bacteria</taxon>
        <taxon>Pseudomonadati</taxon>
        <taxon>Pseudomonadota</taxon>
        <taxon>Alphaproteobacteria</taxon>
        <taxon>Rhodobacterales</taxon>
        <taxon>Rhodobacter group</taxon>
        <taxon>Rhodobacter</taxon>
    </lineage>
</organism>
<dbReference type="InterPro" id="IPR023614">
    <property type="entry name" value="Porin_dom_sf"/>
</dbReference>
<keyword evidence="4" id="KW-1185">Reference proteome</keyword>
<keyword evidence="1" id="KW-0732">Signal</keyword>
<feature type="domain" description="Porin" evidence="2">
    <location>
        <begin position="8"/>
        <end position="290"/>
    </location>
</feature>
<feature type="chain" id="PRO_5046128323" evidence="1">
    <location>
        <begin position="20"/>
        <end position="309"/>
    </location>
</feature>
<sequence>MRRSLSLVFVALAASPAAALDLGNGFSIIGDVELEYLAAGSDQQRLAIHDLTLGWRSQGSGSLGFGLDVTTQGYNILGEDIDTHILWAAGVLVTPYGEIAAGRPQPVLERMFPLPQPGGTRYVDFLLASIGGHGGSFLVQAALQSDDVDFTGLTLKGSAGDVTYGAGVHRIDAGSETADGYELGAIYRLGGTELFAAYEAIEVPGNTFDRWQIAARYAAERWSVGVHHQDADYFLSGYGITTLFADYRPMDALTIGAQVLATNPGEFELYGLSAEYRFGPGAFGQLGYVTQSSGSGSDDIFSASLGYRF</sequence>
<dbReference type="EMBL" id="JAANHS010000008">
    <property type="protein sequence ID" value="NHB77453.1"/>
    <property type="molecule type" value="Genomic_DNA"/>
</dbReference>
<proteinExistence type="predicted"/>
<dbReference type="Pfam" id="PF13609">
    <property type="entry name" value="Porin_4"/>
    <property type="match status" value="1"/>
</dbReference>
<evidence type="ECO:0000256" key="1">
    <source>
        <dbReference type="SAM" id="SignalP"/>
    </source>
</evidence>
<evidence type="ECO:0000259" key="2">
    <source>
        <dbReference type="Pfam" id="PF13609"/>
    </source>
</evidence>
<evidence type="ECO:0000313" key="4">
    <source>
        <dbReference type="Proteomes" id="UP001515660"/>
    </source>
</evidence>
<protein>
    <submittedName>
        <fullName evidence="3">Porin</fullName>
    </submittedName>
</protein>
<dbReference type="SUPFAM" id="SSF56935">
    <property type="entry name" value="Porins"/>
    <property type="match status" value="1"/>
</dbReference>
<dbReference type="Gene3D" id="2.40.160.10">
    <property type="entry name" value="Porin"/>
    <property type="match status" value="1"/>
</dbReference>
<evidence type="ECO:0000313" key="3">
    <source>
        <dbReference type="EMBL" id="NHB77453.1"/>
    </source>
</evidence>
<dbReference type="RefSeq" id="WP_166403478.1">
    <property type="nucleotide sequence ID" value="NZ_JAANHS010000008.1"/>
</dbReference>
<name>A0ABX0G838_9RHOB</name>
<reference evidence="3 4" key="1">
    <citation type="journal article" date="2022" name="Microorganisms">
        <title>Genome Sequence and Characterization of a Xanthorhodopsin-Containing, Aerobic Anoxygenic Phototrophic Rhodobacter Species, Isolated from Mesophilic Conditions at Yellowstone National Park.</title>
        <authorList>
            <person name="Kyndt J.A."/>
            <person name="Robertson S."/>
            <person name="Shoffstall I.B."/>
            <person name="Ramaley R.F."/>
            <person name="Meyer T.E."/>
        </authorList>
    </citation>
    <scope>NUCLEOTIDE SEQUENCE [LARGE SCALE GENOMIC DNA]</scope>
    <source>
        <strain evidence="3 4">M37P</strain>
    </source>
</reference>
<feature type="signal peptide" evidence="1">
    <location>
        <begin position="1"/>
        <end position="19"/>
    </location>
</feature>
<comment type="caution">
    <text evidence="3">The sequence shown here is derived from an EMBL/GenBank/DDBJ whole genome shotgun (WGS) entry which is preliminary data.</text>
</comment>